<reference evidence="1" key="1">
    <citation type="submission" date="2014-09" db="EMBL/GenBank/DDBJ databases">
        <authorList>
            <person name="Magalhaes I.L.F."/>
            <person name="Oliveira U."/>
            <person name="Santos F.R."/>
            <person name="Vidigal T.H.D.A."/>
            <person name="Brescovit A.D."/>
            <person name="Santos A.J."/>
        </authorList>
    </citation>
    <scope>NUCLEOTIDE SEQUENCE</scope>
    <source>
        <tissue evidence="1">Shoot tissue taken approximately 20 cm above the soil surface</tissue>
    </source>
</reference>
<organism evidence="1">
    <name type="scientific">Arundo donax</name>
    <name type="common">Giant reed</name>
    <name type="synonym">Donax arundinaceus</name>
    <dbReference type="NCBI Taxonomy" id="35708"/>
    <lineage>
        <taxon>Eukaryota</taxon>
        <taxon>Viridiplantae</taxon>
        <taxon>Streptophyta</taxon>
        <taxon>Embryophyta</taxon>
        <taxon>Tracheophyta</taxon>
        <taxon>Spermatophyta</taxon>
        <taxon>Magnoliopsida</taxon>
        <taxon>Liliopsida</taxon>
        <taxon>Poales</taxon>
        <taxon>Poaceae</taxon>
        <taxon>PACMAD clade</taxon>
        <taxon>Arundinoideae</taxon>
        <taxon>Arundineae</taxon>
        <taxon>Arundo</taxon>
    </lineage>
</organism>
<dbReference type="AlphaFoldDB" id="A0A0A9AZD9"/>
<accession>A0A0A9AZD9</accession>
<dbReference type="EMBL" id="GBRH01245448">
    <property type="protein sequence ID" value="JAD52447.1"/>
    <property type="molecule type" value="Transcribed_RNA"/>
</dbReference>
<sequence>MQRYECVLVIQFTDRPSLSKTKNNQPGRRRCSLH</sequence>
<evidence type="ECO:0000313" key="1">
    <source>
        <dbReference type="EMBL" id="JAD52447.1"/>
    </source>
</evidence>
<proteinExistence type="predicted"/>
<protein>
    <submittedName>
        <fullName evidence="1">Uncharacterized protein</fullName>
    </submittedName>
</protein>
<name>A0A0A9AZD9_ARUDO</name>
<reference evidence="1" key="2">
    <citation type="journal article" date="2015" name="Data Brief">
        <title>Shoot transcriptome of the giant reed, Arundo donax.</title>
        <authorList>
            <person name="Barrero R.A."/>
            <person name="Guerrero F.D."/>
            <person name="Moolhuijzen P."/>
            <person name="Goolsby J.A."/>
            <person name="Tidwell J."/>
            <person name="Bellgard S.E."/>
            <person name="Bellgard M.I."/>
        </authorList>
    </citation>
    <scope>NUCLEOTIDE SEQUENCE</scope>
    <source>
        <tissue evidence="1">Shoot tissue taken approximately 20 cm above the soil surface</tissue>
    </source>
</reference>